<comment type="caution">
    <text evidence="2">Lacks conserved residue(s) required for the propagation of feature annotation.</text>
</comment>
<proteinExistence type="predicted"/>
<dbReference type="PROSITE" id="PS50977">
    <property type="entry name" value="HTH_TETR_2"/>
    <property type="match status" value="1"/>
</dbReference>
<protein>
    <submittedName>
        <fullName evidence="4">TetR/AcrR family transcriptional regulator</fullName>
    </submittedName>
</protein>
<accession>A0ABZ2K1W5</accession>
<dbReference type="InterPro" id="IPR001647">
    <property type="entry name" value="HTH_TetR"/>
</dbReference>
<dbReference type="InterPro" id="IPR009057">
    <property type="entry name" value="Homeodomain-like_sf"/>
</dbReference>
<evidence type="ECO:0000313" key="5">
    <source>
        <dbReference type="Proteomes" id="UP001379533"/>
    </source>
</evidence>
<keyword evidence="1 2" id="KW-0238">DNA-binding</keyword>
<evidence type="ECO:0000259" key="3">
    <source>
        <dbReference type="PROSITE" id="PS50977"/>
    </source>
</evidence>
<dbReference type="Proteomes" id="UP001379533">
    <property type="component" value="Chromosome"/>
</dbReference>
<evidence type="ECO:0000256" key="2">
    <source>
        <dbReference type="PROSITE-ProRule" id="PRU00335"/>
    </source>
</evidence>
<sequence>MRRVADAAGLTAMAIYRHYRDRAALLNAVANDGFEELAATIARKRLTGDFEQRLIKLAEMYLDRP</sequence>
<gene>
    <name evidence="4" type="ORF">LZC95_28145</name>
</gene>
<keyword evidence="5" id="KW-1185">Reference proteome</keyword>
<feature type="domain" description="HTH tetR-type" evidence="3">
    <location>
        <begin position="1"/>
        <end position="37"/>
    </location>
</feature>
<evidence type="ECO:0000256" key="1">
    <source>
        <dbReference type="ARBA" id="ARBA00023125"/>
    </source>
</evidence>
<dbReference type="EMBL" id="CP089982">
    <property type="protein sequence ID" value="WXA90321.1"/>
    <property type="molecule type" value="Genomic_DNA"/>
</dbReference>
<reference evidence="4 5" key="1">
    <citation type="submission" date="2021-12" db="EMBL/GenBank/DDBJ databases">
        <title>Discovery of the Pendulisporaceae a myxobacterial family with distinct sporulation behavior and unique specialized metabolism.</title>
        <authorList>
            <person name="Garcia R."/>
            <person name="Popoff A."/>
            <person name="Bader C.D."/>
            <person name="Loehr J."/>
            <person name="Walesch S."/>
            <person name="Walt C."/>
            <person name="Boldt J."/>
            <person name="Bunk B."/>
            <person name="Haeckl F.J.F.P.J."/>
            <person name="Gunesch A.P."/>
            <person name="Birkelbach J."/>
            <person name="Nuebel U."/>
            <person name="Pietschmann T."/>
            <person name="Bach T."/>
            <person name="Mueller R."/>
        </authorList>
    </citation>
    <scope>NUCLEOTIDE SEQUENCE [LARGE SCALE GENOMIC DNA]</scope>
    <source>
        <strain evidence="4 5">MSr12523</strain>
    </source>
</reference>
<dbReference type="SUPFAM" id="SSF46689">
    <property type="entry name" value="Homeodomain-like"/>
    <property type="match status" value="1"/>
</dbReference>
<dbReference type="Pfam" id="PF00440">
    <property type="entry name" value="TetR_N"/>
    <property type="match status" value="1"/>
</dbReference>
<organism evidence="4 5">
    <name type="scientific">Pendulispora brunnea</name>
    <dbReference type="NCBI Taxonomy" id="2905690"/>
    <lineage>
        <taxon>Bacteria</taxon>
        <taxon>Pseudomonadati</taxon>
        <taxon>Myxococcota</taxon>
        <taxon>Myxococcia</taxon>
        <taxon>Myxococcales</taxon>
        <taxon>Sorangiineae</taxon>
        <taxon>Pendulisporaceae</taxon>
        <taxon>Pendulispora</taxon>
    </lineage>
</organism>
<evidence type="ECO:0000313" key="4">
    <source>
        <dbReference type="EMBL" id="WXA90321.1"/>
    </source>
</evidence>
<dbReference type="Gene3D" id="1.10.357.10">
    <property type="entry name" value="Tetracycline Repressor, domain 2"/>
    <property type="match status" value="1"/>
</dbReference>
<name>A0ABZ2K1W5_9BACT</name>